<dbReference type="InterPro" id="IPR006533">
    <property type="entry name" value="T6SS_Vgr_RhsGE"/>
</dbReference>
<evidence type="ECO:0000256" key="2">
    <source>
        <dbReference type="ARBA" id="ARBA00005558"/>
    </source>
</evidence>
<dbReference type="FunFam" id="2.40.50.230:FF:000001">
    <property type="entry name" value="Type VI secretion protein VgrG"/>
    <property type="match status" value="1"/>
</dbReference>
<accession>A0A937CUM6</accession>
<dbReference type="GO" id="GO:0005576">
    <property type="term" value="C:extracellular region"/>
    <property type="evidence" value="ECO:0007669"/>
    <property type="project" value="UniProtKB-SubCell"/>
</dbReference>
<dbReference type="Gene3D" id="2.40.50.230">
    <property type="entry name" value="Gp5 N-terminal domain"/>
    <property type="match status" value="1"/>
</dbReference>
<dbReference type="SUPFAM" id="SSF69279">
    <property type="entry name" value="Phage tail proteins"/>
    <property type="match status" value="2"/>
</dbReference>
<dbReference type="InterPro" id="IPR050708">
    <property type="entry name" value="T6SS_VgrG/RHS"/>
</dbReference>
<dbReference type="Gene3D" id="2.30.110.50">
    <property type="match status" value="1"/>
</dbReference>
<organism evidence="6 7">
    <name type="scientific">Ramlibacter monticola</name>
    <dbReference type="NCBI Taxonomy" id="1926872"/>
    <lineage>
        <taxon>Bacteria</taxon>
        <taxon>Pseudomonadati</taxon>
        <taxon>Pseudomonadota</taxon>
        <taxon>Betaproteobacteria</taxon>
        <taxon>Burkholderiales</taxon>
        <taxon>Comamonadaceae</taxon>
        <taxon>Ramlibacter</taxon>
    </lineage>
</organism>
<protein>
    <submittedName>
        <fullName evidence="6">Type VI secretion system tip protein VgrG</fullName>
    </submittedName>
</protein>
<dbReference type="NCBIfam" id="TIGR01646">
    <property type="entry name" value="vgr_GE"/>
    <property type="match status" value="1"/>
</dbReference>
<evidence type="ECO:0000256" key="1">
    <source>
        <dbReference type="ARBA" id="ARBA00004613"/>
    </source>
</evidence>
<proteinExistence type="inferred from homology"/>
<dbReference type="PANTHER" id="PTHR32305">
    <property type="match status" value="1"/>
</dbReference>
<dbReference type="EMBL" id="JAEQNE010000004">
    <property type="protein sequence ID" value="MBL0392824.1"/>
    <property type="molecule type" value="Genomic_DNA"/>
</dbReference>
<dbReference type="InterPro" id="IPR017847">
    <property type="entry name" value="T6SS_RhsGE_Vgr_subset"/>
</dbReference>
<dbReference type="RefSeq" id="WP_201675501.1">
    <property type="nucleotide sequence ID" value="NZ_JAEQNE010000004.1"/>
</dbReference>
<evidence type="ECO:0000259" key="4">
    <source>
        <dbReference type="Pfam" id="PF04717"/>
    </source>
</evidence>
<evidence type="ECO:0000313" key="6">
    <source>
        <dbReference type="EMBL" id="MBL0392824.1"/>
    </source>
</evidence>
<dbReference type="SUPFAM" id="SSF69255">
    <property type="entry name" value="gp5 N-terminal domain-like"/>
    <property type="match status" value="1"/>
</dbReference>
<dbReference type="Pfam" id="PF04717">
    <property type="entry name" value="Phage_base_V"/>
    <property type="match status" value="1"/>
</dbReference>
<feature type="domain" description="Gp5/Type VI secretion system Vgr C-terminal trimerisation" evidence="5">
    <location>
        <begin position="464"/>
        <end position="577"/>
    </location>
</feature>
<dbReference type="NCBIfam" id="TIGR03361">
    <property type="entry name" value="VI_Rhs_Vgr"/>
    <property type="match status" value="1"/>
</dbReference>
<reference evidence="6 7" key="1">
    <citation type="journal article" date="2017" name="Int. J. Syst. Evol. Microbiol.">
        <title>Ramlibacter monticola sp. nov., isolated from forest soil.</title>
        <authorList>
            <person name="Chaudhary D.K."/>
            <person name="Kim J."/>
        </authorList>
    </citation>
    <scope>NUCLEOTIDE SEQUENCE [LARGE SCALE GENOMIC DNA]</scope>
    <source>
        <strain evidence="6 7">KACC 19175</strain>
    </source>
</reference>
<keyword evidence="7" id="KW-1185">Reference proteome</keyword>
<evidence type="ECO:0000313" key="7">
    <source>
        <dbReference type="Proteomes" id="UP000599109"/>
    </source>
</evidence>
<dbReference type="PANTHER" id="PTHR32305:SF15">
    <property type="entry name" value="PROTEIN RHSA-RELATED"/>
    <property type="match status" value="1"/>
</dbReference>
<dbReference type="Pfam" id="PF05954">
    <property type="entry name" value="Phage_GPD"/>
    <property type="match status" value="1"/>
</dbReference>
<dbReference type="InterPro" id="IPR006531">
    <property type="entry name" value="Gp5/Vgr_OB"/>
</dbReference>
<name>A0A937CUM6_9BURK</name>
<dbReference type="InterPro" id="IPR054030">
    <property type="entry name" value="Gp5_Vgr_C"/>
</dbReference>
<comment type="caution">
    <text evidence="6">The sequence shown here is derived from an EMBL/GenBank/DDBJ whole genome shotgun (WGS) entry which is preliminary data.</text>
</comment>
<evidence type="ECO:0000259" key="5">
    <source>
        <dbReference type="Pfam" id="PF22178"/>
    </source>
</evidence>
<dbReference type="SUPFAM" id="SSF69349">
    <property type="entry name" value="Phage fibre proteins"/>
    <property type="match status" value="2"/>
</dbReference>
<comment type="subcellular location">
    <subcellularLocation>
        <location evidence="1">Secreted</location>
    </subcellularLocation>
</comment>
<keyword evidence="3" id="KW-0964">Secreted</keyword>
<comment type="similarity">
    <text evidence="2">Belongs to the VgrG protein family.</text>
</comment>
<dbReference type="Gene3D" id="4.10.220.110">
    <property type="match status" value="1"/>
</dbReference>
<dbReference type="Proteomes" id="UP000599109">
    <property type="component" value="Unassembled WGS sequence"/>
</dbReference>
<feature type="domain" description="Gp5/Type VI secretion system Vgr protein OB-fold" evidence="4">
    <location>
        <begin position="380"/>
        <end position="447"/>
    </location>
</feature>
<dbReference type="Pfam" id="PF22178">
    <property type="entry name" value="Gp5_trimer_C"/>
    <property type="match status" value="1"/>
</dbReference>
<dbReference type="Gene3D" id="3.55.50.10">
    <property type="entry name" value="Baseplate protein-like domains"/>
    <property type="match status" value="1"/>
</dbReference>
<dbReference type="AlphaFoldDB" id="A0A937CUM6"/>
<gene>
    <name evidence="6" type="primary">tssI</name>
    <name evidence="6" type="ORF">JJ685_16930</name>
</gene>
<sequence>MPSPITLSSPLPAGSLLFEAMTASAGLSELGEMQLTLLSEKPDLRPEDLLGKPVTVSVHLREDQKRHFHGYVTRFAVGAHRGKYFGYQATVHSWLWFLTRTADCRIFQELSVPEIVKQVFEDHGVANFEFKLFRGYRKWVYCVQYRESDFNFVARLLEHEGIYWYFEHAEGRHKLVLVDSQSAHDAAPGCETLPYIEEGAATSPDTDCVSDWSCAREVRSGKAALTSYDFERPSTGLKVKAEKSRSYALSDYEVFDFQGDYVQSGDGTQWVEDRMDELQTPFHVLRGSSNAQGIAVGHLLKLGNHPRKDQNDQYLLTSMTVRAQVQGYESGTPAGDYRCEFGAIPATQQFRPRRRTRKPCVQGPQTAMVVGPGGEEIFTDKYGRVKIQFHWDRYGKKDEKSSCWVRVAHPWAGKNFGIVDIPRIGQEVVVDFLEGDPDQPLITGRVYNAEQMPPWDLPANATQSGILTRSSKGGGYGNANAIRFEDKGGSEQLWIHAERNQDIEVEKDETHWVGQDRKKTIDRDETTQVKHDRTETVDNNETITIHGQRTETVDKDETITIHQNRTETVDQEEKITIHGGRTEVVDKEESITIHGGRTEKVDKDESITIDGGRTETVAKDENITINGGRTETVAKNESITINGGRTETVAKDESITISGGRTETVAKNESVTVSGGRTVSITKDDGLTVSGARQVNVSKDDALSVGKTLMITAADSITLKTGSASITMKKDGTIVINGKDITADGSGKINVKASSNIVMKGSKILQN</sequence>
<evidence type="ECO:0000256" key="3">
    <source>
        <dbReference type="ARBA" id="ARBA00022525"/>
    </source>
</evidence>
<dbReference type="InterPro" id="IPR037026">
    <property type="entry name" value="Vgr_OB-fold_dom_sf"/>
</dbReference>
<dbReference type="FunFam" id="3.55.50.10:FF:000001">
    <property type="entry name" value="Actin cross-linking toxin VgrG1"/>
    <property type="match status" value="1"/>
</dbReference>